<name>A0ABR9V1G4_9CHRO</name>
<dbReference type="RefSeq" id="WP_193799578.1">
    <property type="nucleotide sequence ID" value="NZ_JADEWC010000002.1"/>
</dbReference>
<evidence type="ECO:0000313" key="2">
    <source>
        <dbReference type="Proteomes" id="UP000654604"/>
    </source>
</evidence>
<keyword evidence="2" id="KW-1185">Reference proteome</keyword>
<dbReference type="EMBL" id="JADEWC010000002">
    <property type="protein sequence ID" value="MBE9221386.1"/>
    <property type="molecule type" value="Genomic_DNA"/>
</dbReference>
<dbReference type="InterPro" id="IPR008479">
    <property type="entry name" value="DUF760"/>
</dbReference>
<dbReference type="PANTHER" id="PTHR33598:SF2">
    <property type="entry name" value="MAR-BINDING FILAMENT-LIKE PROTEIN"/>
    <property type="match status" value="1"/>
</dbReference>
<organism evidence="1 2">
    <name type="scientific">Cyanobacterium stanieri LEGE 03274</name>
    <dbReference type="NCBI Taxonomy" id="1828756"/>
    <lineage>
        <taxon>Bacteria</taxon>
        <taxon>Bacillati</taxon>
        <taxon>Cyanobacteriota</taxon>
        <taxon>Cyanophyceae</taxon>
        <taxon>Oscillatoriophycideae</taxon>
        <taxon>Chroococcales</taxon>
        <taxon>Geminocystaceae</taxon>
        <taxon>Cyanobacterium</taxon>
    </lineage>
</organism>
<dbReference type="PANTHER" id="PTHR33598">
    <property type="entry name" value="OS02G0833400 PROTEIN"/>
    <property type="match status" value="1"/>
</dbReference>
<comment type="caution">
    <text evidence="1">The sequence shown here is derived from an EMBL/GenBank/DDBJ whole genome shotgun (WGS) entry which is preliminary data.</text>
</comment>
<accession>A0ABR9V1G4</accession>
<protein>
    <submittedName>
        <fullName evidence="1">DUF760 domain-containing protein</fullName>
    </submittedName>
</protein>
<sequence length="108" mass="12236">MVFNANFFGGESDTTLDNTLIDYLQKQKPETLERIAQSATPEIKEIITHNVQGLLGMLPTEGFNVQIVTDKQHMANLLASAMMTGYFLCQMEKRKTLEENLFDTDSME</sequence>
<evidence type="ECO:0000313" key="1">
    <source>
        <dbReference type="EMBL" id="MBE9221386.1"/>
    </source>
</evidence>
<gene>
    <name evidence="1" type="ORF">IQ215_01625</name>
</gene>
<dbReference type="Proteomes" id="UP000654604">
    <property type="component" value="Unassembled WGS sequence"/>
</dbReference>
<reference evidence="1 2" key="1">
    <citation type="submission" date="2020-10" db="EMBL/GenBank/DDBJ databases">
        <authorList>
            <person name="Castelo-Branco R."/>
            <person name="Eusebio N."/>
            <person name="Adriana R."/>
            <person name="Vieira A."/>
            <person name="Brugerolle De Fraissinette N."/>
            <person name="Rezende De Castro R."/>
            <person name="Schneider M.P."/>
            <person name="Vasconcelos V."/>
            <person name="Leao P.N."/>
        </authorList>
    </citation>
    <scope>NUCLEOTIDE SEQUENCE [LARGE SCALE GENOMIC DNA]</scope>
    <source>
        <strain evidence="1 2">LEGE 03274</strain>
    </source>
</reference>
<dbReference type="Pfam" id="PF05542">
    <property type="entry name" value="DUF760"/>
    <property type="match status" value="1"/>
</dbReference>
<proteinExistence type="predicted"/>